<dbReference type="EMBL" id="CP009920">
    <property type="protein sequence ID" value="AJI22086.1"/>
    <property type="molecule type" value="Genomic_DNA"/>
</dbReference>
<reference evidence="6 7" key="1">
    <citation type="journal article" date="2015" name="Genome Announc.">
        <title>Complete genome sequences for 35 biothreat assay-relevant bacillus species.</title>
        <authorList>
            <person name="Johnson S.L."/>
            <person name="Daligault H.E."/>
            <person name="Davenport K.W."/>
            <person name="Jaissle J."/>
            <person name="Frey K.G."/>
            <person name="Ladner J.T."/>
            <person name="Broomall S.M."/>
            <person name="Bishop-Lilly K.A."/>
            <person name="Bruce D.C."/>
            <person name="Gibbons H.S."/>
            <person name="Coyne S.R."/>
            <person name="Lo C.C."/>
            <person name="Meincke L."/>
            <person name="Munk A.C."/>
            <person name="Koroleva G.I."/>
            <person name="Rosenzweig C.N."/>
            <person name="Palacios G.F."/>
            <person name="Redden C.L."/>
            <person name="Minogue T.D."/>
            <person name="Chain P.S."/>
        </authorList>
    </citation>
    <scope>NUCLEOTIDE SEQUENCE [LARGE SCALE GENOMIC DNA]</scope>
    <source>
        <strain evidence="7">ATCC 14581 / DSM 32 / JCM 2506 / NBRC 15308 / NCIMB 9376 / NCTC 10342 / NRRL B-14308 / VKM B-512</strain>
    </source>
</reference>
<dbReference type="InterPro" id="IPR016667">
    <property type="entry name" value="Caps_polysacc_synth_CpsB/CapC"/>
</dbReference>
<dbReference type="KEGG" id="bmeg:BG04_3436"/>
<dbReference type="EC" id="3.1.3.48" evidence="5"/>
<dbReference type="GeneID" id="93641496"/>
<dbReference type="AlphaFoldDB" id="A0A0B6AEZ3"/>
<dbReference type="PANTHER" id="PTHR39181:SF1">
    <property type="entry name" value="TYROSINE-PROTEIN PHOSPHATASE YWQE"/>
    <property type="match status" value="1"/>
</dbReference>
<comment type="catalytic activity">
    <reaction evidence="4 5">
        <text>O-phospho-L-tyrosyl-[protein] + H2O = L-tyrosyl-[protein] + phosphate</text>
        <dbReference type="Rhea" id="RHEA:10684"/>
        <dbReference type="Rhea" id="RHEA-COMP:10136"/>
        <dbReference type="Rhea" id="RHEA-COMP:20101"/>
        <dbReference type="ChEBI" id="CHEBI:15377"/>
        <dbReference type="ChEBI" id="CHEBI:43474"/>
        <dbReference type="ChEBI" id="CHEBI:46858"/>
        <dbReference type="ChEBI" id="CHEBI:61978"/>
        <dbReference type="EC" id="3.1.3.48"/>
    </reaction>
</comment>
<dbReference type="Gene3D" id="3.20.20.140">
    <property type="entry name" value="Metal-dependent hydrolases"/>
    <property type="match status" value="1"/>
</dbReference>
<dbReference type="Pfam" id="PF19567">
    <property type="entry name" value="CpsB_CapC"/>
    <property type="match status" value="1"/>
</dbReference>
<evidence type="ECO:0000256" key="2">
    <source>
        <dbReference type="ARBA" id="ARBA00022801"/>
    </source>
</evidence>
<protein>
    <recommendedName>
        <fullName evidence="5">Tyrosine-protein phosphatase</fullName>
        <ecNumber evidence="5">3.1.3.48</ecNumber>
    </recommendedName>
</protein>
<evidence type="ECO:0000313" key="6">
    <source>
        <dbReference type="EMBL" id="AJI22086.1"/>
    </source>
</evidence>
<accession>A0A0B6AEZ3</accession>
<dbReference type="InterPro" id="IPR016195">
    <property type="entry name" value="Pol/histidinol_Pase-like"/>
</dbReference>
<dbReference type="GO" id="GO:0030145">
    <property type="term" value="F:manganese ion binding"/>
    <property type="evidence" value="ECO:0007669"/>
    <property type="project" value="UniProtKB-UniRule"/>
</dbReference>
<dbReference type="HOGENOM" id="CLU_085966_1_0_9"/>
<dbReference type="PIRSF" id="PIRSF016557">
    <property type="entry name" value="Caps_synth_CpsB"/>
    <property type="match status" value="1"/>
</dbReference>
<sequence>MIDLHCHILPEVDDGSASNEMSIEMAKRAVSEGITAIVATPHHQNGRYLNEKEAILQSVEQLNSLLVREGVPLTILPGQENRIYGELLDDYNQGKILTLNNTGKYLFVEFPSSQVPRYAERLLFDIQSQGIIPIIVHPERNSRLLEDPNLLYNFINKGALAQVTASSLVGHFGKKITKFSHQLIDANLVHFVSSDAHNLQHRSFHMQDAIDVIESEHGRDYYYMFLENAQCVVDGTQCYKESPEKIMRKKFLGIF</sequence>
<organism evidence="6 7">
    <name type="scientific">Priestia megaterium (strain ATCC 14581 / DSM 32 / CCUG 1817 / JCM 2506 / NBRC 15308 / NCIMB 9376 / NCTC 10342 / NRRL B-14308 / VKM B-512 / Ford 19)</name>
    <name type="common">Bacillus megaterium</name>
    <dbReference type="NCBI Taxonomy" id="1348623"/>
    <lineage>
        <taxon>Bacteria</taxon>
        <taxon>Bacillati</taxon>
        <taxon>Bacillota</taxon>
        <taxon>Bacilli</taxon>
        <taxon>Bacillales</taxon>
        <taxon>Bacillaceae</taxon>
        <taxon>Priestia</taxon>
    </lineage>
</organism>
<dbReference type="Proteomes" id="UP000031829">
    <property type="component" value="Chromosome"/>
</dbReference>
<comment type="similarity">
    <text evidence="1 5">Belongs to the metallo-dependent hydrolases superfamily. CpsB/CapC family.</text>
</comment>
<dbReference type="GO" id="GO:0004725">
    <property type="term" value="F:protein tyrosine phosphatase activity"/>
    <property type="evidence" value="ECO:0007669"/>
    <property type="project" value="UniProtKB-UniRule"/>
</dbReference>
<proteinExistence type="inferred from homology"/>
<dbReference type="PANTHER" id="PTHR39181">
    <property type="entry name" value="TYROSINE-PROTEIN PHOSPHATASE YWQE"/>
    <property type="match status" value="1"/>
</dbReference>
<evidence type="ECO:0000256" key="3">
    <source>
        <dbReference type="ARBA" id="ARBA00022912"/>
    </source>
</evidence>
<dbReference type="SUPFAM" id="SSF89550">
    <property type="entry name" value="PHP domain-like"/>
    <property type="match status" value="1"/>
</dbReference>
<evidence type="ECO:0000256" key="5">
    <source>
        <dbReference type="PIRNR" id="PIRNR016557"/>
    </source>
</evidence>
<dbReference type="RefSeq" id="WP_034653739.1">
    <property type="nucleotide sequence ID" value="NZ_BCVB01000003.1"/>
</dbReference>
<name>A0A0B6AEZ3_PRIM2</name>
<evidence type="ECO:0000256" key="4">
    <source>
        <dbReference type="ARBA" id="ARBA00051722"/>
    </source>
</evidence>
<gene>
    <name evidence="6" type="ORF">BG04_3436</name>
</gene>
<keyword evidence="3 5" id="KW-0904">Protein phosphatase</keyword>
<evidence type="ECO:0000313" key="7">
    <source>
        <dbReference type="Proteomes" id="UP000031829"/>
    </source>
</evidence>
<keyword evidence="2 5" id="KW-0378">Hydrolase</keyword>
<evidence type="ECO:0000256" key="1">
    <source>
        <dbReference type="ARBA" id="ARBA00005750"/>
    </source>
</evidence>